<dbReference type="AlphaFoldDB" id="A0A3M2WAB5"/>
<feature type="non-terminal residue" evidence="1">
    <location>
        <position position="54"/>
    </location>
</feature>
<proteinExistence type="predicted"/>
<name>A0A3M2WAB5_PSEYM</name>
<evidence type="ECO:0000313" key="2">
    <source>
        <dbReference type="Proteomes" id="UP000282378"/>
    </source>
</evidence>
<evidence type="ECO:0000313" key="1">
    <source>
        <dbReference type="EMBL" id="RML48361.1"/>
    </source>
</evidence>
<dbReference type="Proteomes" id="UP000282378">
    <property type="component" value="Unassembled WGS sequence"/>
</dbReference>
<accession>A0A3M2WAB5</accession>
<dbReference type="EMBL" id="RBNL01003555">
    <property type="protein sequence ID" value="RML48361.1"/>
    <property type="molecule type" value="Genomic_DNA"/>
</dbReference>
<organism evidence="1 2">
    <name type="scientific">Pseudomonas syringae pv. maculicola</name>
    <dbReference type="NCBI Taxonomy" id="59511"/>
    <lineage>
        <taxon>Bacteria</taxon>
        <taxon>Pseudomonadati</taxon>
        <taxon>Pseudomonadota</taxon>
        <taxon>Gammaproteobacteria</taxon>
        <taxon>Pseudomonadales</taxon>
        <taxon>Pseudomonadaceae</taxon>
        <taxon>Pseudomonas</taxon>
    </lineage>
</organism>
<sequence>MENLQLNVASAEGPVSIEVKGMTFDTGGTKGKSGFYLGHTNMKIQNAGFQVVGK</sequence>
<comment type="caution">
    <text evidence="1">The sequence shown here is derived from an EMBL/GenBank/DDBJ whole genome shotgun (WGS) entry which is preliminary data.</text>
</comment>
<protein>
    <submittedName>
        <fullName evidence="1">Uncharacterized protein</fullName>
    </submittedName>
</protein>
<reference evidence="1 2" key="1">
    <citation type="submission" date="2018-08" db="EMBL/GenBank/DDBJ databases">
        <title>Recombination of ecologically and evolutionarily significant loci maintains genetic cohesion in the Pseudomonas syringae species complex.</title>
        <authorList>
            <person name="Dillon M."/>
            <person name="Thakur S."/>
            <person name="Almeida R.N.D."/>
            <person name="Weir B.S."/>
            <person name="Guttman D.S."/>
        </authorList>
    </citation>
    <scope>NUCLEOTIDE SEQUENCE [LARGE SCALE GENOMIC DNA]</scope>
    <source>
        <strain evidence="1 2">88_10</strain>
    </source>
</reference>
<gene>
    <name evidence="1" type="ORF">APX70_01350</name>
</gene>